<comment type="caution">
    <text evidence="2">The sequence shown here is derived from an EMBL/GenBank/DDBJ whole genome shotgun (WGS) entry which is preliminary data.</text>
</comment>
<keyword evidence="1" id="KW-0472">Membrane</keyword>
<dbReference type="RefSeq" id="WP_098045483.1">
    <property type="nucleotide sequence ID" value="NZ_CAJFIS010000033.1"/>
</dbReference>
<name>A0AAW5WV60_9LACO</name>
<accession>A0AAW5WV60</accession>
<protein>
    <submittedName>
        <fullName evidence="2">Uncharacterized protein</fullName>
    </submittedName>
</protein>
<keyword evidence="1" id="KW-1133">Transmembrane helix</keyword>
<reference evidence="2" key="1">
    <citation type="submission" date="2022-01" db="EMBL/GenBank/DDBJ databases">
        <title>VMRC isolate genome collection.</title>
        <authorList>
            <person name="France M."/>
            <person name="Rutt L."/>
            <person name="Humphrys M."/>
            <person name="Ravel J."/>
        </authorList>
    </citation>
    <scope>NUCLEOTIDE SEQUENCE</scope>
    <source>
        <strain evidence="2">C0048A1</strain>
    </source>
</reference>
<evidence type="ECO:0000313" key="3">
    <source>
        <dbReference type="Proteomes" id="UP001212401"/>
    </source>
</evidence>
<gene>
    <name evidence="2" type="ORF">L2724_08580</name>
</gene>
<keyword evidence="1" id="KW-0812">Transmembrane</keyword>
<evidence type="ECO:0000256" key="1">
    <source>
        <dbReference type="SAM" id="Phobius"/>
    </source>
</evidence>
<organism evidence="2 3">
    <name type="scientific">Limosilactobacillus vaginalis</name>
    <dbReference type="NCBI Taxonomy" id="1633"/>
    <lineage>
        <taxon>Bacteria</taxon>
        <taxon>Bacillati</taxon>
        <taxon>Bacillota</taxon>
        <taxon>Bacilli</taxon>
        <taxon>Lactobacillales</taxon>
        <taxon>Lactobacillaceae</taxon>
        <taxon>Limosilactobacillus</taxon>
    </lineage>
</organism>
<dbReference type="Proteomes" id="UP001212401">
    <property type="component" value="Unassembled WGS sequence"/>
</dbReference>
<proteinExistence type="predicted"/>
<dbReference type="AlphaFoldDB" id="A0AAW5WV60"/>
<dbReference type="EMBL" id="JAKHPH010000033">
    <property type="protein sequence ID" value="MCZ3668322.1"/>
    <property type="molecule type" value="Genomic_DNA"/>
</dbReference>
<evidence type="ECO:0000313" key="2">
    <source>
        <dbReference type="EMBL" id="MCZ3668322.1"/>
    </source>
</evidence>
<feature type="transmembrane region" description="Helical" evidence="1">
    <location>
        <begin position="7"/>
        <end position="26"/>
    </location>
</feature>
<sequence>MNWIRRNYVATIIIWLFLTVVSVVTLPDISALIRQKGQVTLPVTSESFQAYKLNKQMQTGKNSSSVVIVYHKKSKLNQEDQRKINNRVKQLARQKKNYQVTKITSTLNGKEVAKQVISRKR</sequence>